<evidence type="ECO:0000256" key="5">
    <source>
        <dbReference type="ARBA" id="ARBA00022448"/>
    </source>
</evidence>
<dbReference type="Proteomes" id="UP000001744">
    <property type="component" value="Unassembled WGS sequence"/>
</dbReference>
<dbReference type="JaponicusDB" id="SJAG_03851">
    <property type="gene designation" value="atg2"/>
</dbReference>
<gene>
    <name evidence="15" type="primary">atg2</name>
    <name evidence="14" type="ORF">SJAG_03851</name>
</gene>
<dbReference type="GO" id="GO:0005789">
    <property type="term" value="C:endoplasmic reticulum membrane"/>
    <property type="evidence" value="ECO:0007669"/>
    <property type="project" value="UniProtKB-SubCell"/>
</dbReference>
<evidence type="ECO:0000256" key="7">
    <source>
        <dbReference type="ARBA" id="ARBA00023006"/>
    </source>
</evidence>
<dbReference type="GO" id="GO:0000425">
    <property type="term" value="P:pexophagy"/>
    <property type="evidence" value="ECO:0000318"/>
    <property type="project" value="GO_Central"/>
</dbReference>
<accession>B6K582</accession>
<proteinExistence type="inferred from homology"/>
<evidence type="ECO:0000256" key="10">
    <source>
        <dbReference type="ARBA" id="ARBA00024479"/>
    </source>
</evidence>
<comment type="subcellular location">
    <subcellularLocation>
        <location evidence="1">Endoplasmic reticulum membrane</location>
        <topology evidence="1">Peripheral membrane protein</topology>
    </subcellularLocation>
    <subcellularLocation>
        <location evidence="2">Preautophagosomal structure membrane</location>
        <topology evidence="2">Peripheral membrane protein</topology>
    </subcellularLocation>
</comment>
<dbReference type="PANTHER" id="PTHR13190">
    <property type="entry name" value="AUTOPHAGY-RELATED 2, ISOFORM A"/>
    <property type="match status" value="1"/>
</dbReference>
<dbReference type="GO" id="GO:0061908">
    <property type="term" value="C:phagophore"/>
    <property type="evidence" value="ECO:0000318"/>
    <property type="project" value="GO_Central"/>
</dbReference>
<keyword evidence="9" id="KW-0472">Membrane</keyword>
<evidence type="ECO:0000256" key="13">
    <source>
        <dbReference type="SAM" id="MobiDB-lite"/>
    </source>
</evidence>
<dbReference type="GO" id="GO:0061709">
    <property type="term" value="P:reticulophagy"/>
    <property type="evidence" value="ECO:0000318"/>
    <property type="project" value="GO_Central"/>
</dbReference>
<evidence type="ECO:0000256" key="2">
    <source>
        <dbReference type="ARBA" id="ARBA00004623"/>
    </source>
</evidence>
<evidence type="ECO:0000256" key="11">
    <source>
        <dbReference type="ARBA" id="ARBA00024615"/>
    </source>
</evidence>
<evidence type="ECO:0000256" key="1">
    <source>
        <dbReference type="ARBA" id="ARBA00004406"/>
    </source>
</evidence>
<dbReference type="GeneID" id="7050489"/>
<dbReference type="GO" id="GO:0061723">
    <property type="term" value="P:glycophagy"/>
    <property type="evidence" value="ECO:0000318"/>
    <property type="project" value="GO_Central"/>
</dbReference>
<comment type="catalytic activity">
    <reaction evidence="11">
        <text>a 1,2-diacyl-sn-glycero-3-phosphoethanolamine(in) = a 1,2-diacyl-sn-glycero-3-phosphoethanolamine(out)</text>
        <dbReference type="Rhea" id="RHEA:38895"/>
        <dbReference type="ChEBI" id="CHEBI:64612"/>
    </reaction>
</comment>
<keyword evidence="5" id="KW-0813">Transport</keyword>
<evidence type="ECO:0000313" key="14">
    <source>
        <dbReference type="EMBL" id="EEB08686.1"/>
    </source>
</evidence>
<dbReference type="OMA" id="DLGYEHY"/>
<dbReference type="GO" id="GO:0032266">
    <property type="term" value="F:phosphatidylinositol-3-phosphate binding"/>
    <property type="evidence" value="ECO:0000318"/>
    <property type="project" value="GO_Central"/>
</dbReference>
<feature type="region of interest" description="Disordered" evidence="13">
    <location>
        <begin position="244"/>
        <end position="268"/>
    </location>
</feature>
<dbReference type="HOGENOM" id="CLU_244286_0_0_1"/>
<dbReference type="GO" id="GO:0000407">
    <property type="term" value="C:phagophore assembly site"/>
    <property type="evidence" value="ECO:0000318"/>
    <property type="project" value="GO_Central"/>
</dbReference>
<evidence type="ECO:0000313" key="15">
    <source>
        <dbReference type="JaponicusDB" id="SJAG_03851"/>
    </source>
</evidence>
<dbReference type="GO" id="GO:0034727">
    <property type="term" value="P:piecemeal microautophagy of the nucleus"/>
    <property type="evidence" value="ECO:0000318"/>
    <property type="project" value="GO_Central"/>
</dbReference>
<evidence type="ECO:0000256" key="4">
    <source>
        <dbReference type="ARBA" id="ARBA00018070"/>
    </source>
</evidence>
<comment type="catalytic activity">
    <reaction evidence="12">
        <text>a 1,2-diacyl-sn-glycero-3-phosphocholine(in) = a 1,2-diacyl-sn-glycero-3-phosphocholine(out)</text>
        <dbReference type="Rhea" id="RHEA:38571"/>
        <dbReference type="ChEBI" id="CHEBI:57643"/>
    </reaction>
</comment>
<name>B6K582_SCHJY</name>
<evidence type="ECO:0000256" key="9">
    <source>
        <dbReference type="ARBA" id="ARBA00023136"/>
    </source>
</evidence>
<dbReference type="GO" id="GO:0000045">
    <property type="term" value="P:autophagosome assembly"/>
    <property type="evidence" value="ECO:0000318"/>
    <property type="project" value="GO_Central"/>
</dbReference>
<dbReference type="GO" id="GO:0006869">
    <property type="term" value="P:lipid transport"/>
    <property type="evidence" value="ECO:0007669"/>
    <property type="project" value="UniProtKB-KW"/>
</dbReference>
<comment type="catalytic activity">
    <reaction evidence="10">
        <text>a 1,2-diacyl-sn-glycero-3-phospho-L-serine(in) = a 1,2-diacyl-sn-glycero-3-phospho-L-serine(out)</text>
        <dbReference type="Rhea" id="RHEA:38663"/>
        <dbReference type="ChEBI" id="CHEBI:57262"/>
    </reaction>
</comment>
<dbReference type="GO" id="GO:0043495">
    <property type="term" value="F:protein-membrane adaptor activity"/>
    <property type="evidence" value="ECO:0000318"/>
    <property type="project" value="GO_Central"/>
</dbReference>
<dbReference type="GO" id="GO:0034045">
    <property type="term" value="C:phagophore assembly site membrane"/>
    <property type="evidence" value="ECO:0007669"/>
    <property type="project" value="UniProtKB-SubCell"/>
</dbReference>
<protein>
    <recommendedName>
        <fullName evidence="4">Autophagy-related protein 2</fullName>
    </recommendedName>
</protein>
<keyword evidence="8" id="KW-0445">Lipid transport</keyword>
<keyword evidence="16" id="KW-1185">Reference proteome</keyword>
<dbReference type="Pfam" id="PF13329">
    <property type="entry name" value="ATG2_CAD"/>
    <property type="match status" value="1"/>
</dbReference>
<dbReference type="InterPro" id="IPR026849">
    <property type="entry name" value="ATG2"/>
</dbReference>
<dbReference type="OrthoDB" id="18982at2759"/>
<evidence type="ECO:0000256" key="3">
    <source>
        <dbReference type="ARBA" id="ARBA00009714"/>
    </source>
</evidence>
<evidence type="ECO:0000313" key="16">
    <source>
        <dbReference type="Proteomes" id="UP000001744"/>
    </source>
</evidence>
<reference evidence="14 16" key="1">
    <citation type="journal article" date="2011" name="Science">
        <title>Comparative functional genomics of the fission yeasts.</title>
        <authorList>
            <person name="Rhind N."/>
            <person name="Chen Z."/>
            <person name="Yassour M."/>
            <person name="Thompson D.A."/>
            <person name="Haas B.J."/>
            <person name="Habib N."/>
            <person name="Wapinski I."/>
            <person name="Roy S."/>
            <person name="Lin M.F."/>
            <person name="Heiman D.I."/>
            <person name="Young S.K."/>
            <person name="Furuya K."/>
            <person name="Guo Y."/>
            <person name="Pidoux A."/>
            <person name="Chen H.M."/>
            <person name="Robbertse B."/>
            <person name="Goldberg J.M."/>
            <person name="Aoki K."/>
            <person name="Bayne E.H."/>
            <person name="Berlin A.M."/>
            <person name="Desjardins C.A."/>
            <person name="Dobbs E."/>
            <person name="Dukaj L."/>
            <person name="Fan L."/>
            <person name="FitzGerald M.G."/>
            <person name="French C."/>
            <person name="Gujja S."/>
            <person name="Hansen K."/>
            <person name="Keifenheim D."/>
            <person name="Levin J.Z."/>
            <person name="Mosher R.A."/>
            <person name="Mueller C.A."/>
            <person name="Pfiffner J."/>
            <person name="Priest M."/>
            <person name="Russ C."/>
            <person name="Smialowska A."/>
            <person name="Swoboda P."/>
            <person name="Sykes S.M."/>
            <person name="Vaughn M."/>
            <person name="Vengrova S."/>
            <person name="Yoder R."/>
            <person name="Zeng Q."/>
            <person name="Allshire R."/>
            <person name="Baulcombe D."/>
            <person name="Birren B.W."/>
            <person name="Brown W."/>
            <person name="Ekwall K."/>
            <person name="Kellis M."/>
            <person name="Leatherwood J."/>
            <person name="Levin H."/>
            <person name="Margalit H."/>
            <person name="Martienssen R."/>
            <person name="Nieduszynski C.A."/>
            <person name="Spatafora J.W."/>
            <person name="Friedman N."/>
            <person name="Dalgaard J.Z."/>
            <person name="Baumann P."/>
            <person name="Niki H."/>
            <person name="Regev A."/>
            <person name="Nusbaum C."/>
        </authorList>
    </citation>
    <scope>NUCLEOTIDE SEQUENCE [LARGE SCALE GENOMIC DNA]</scope>
    <source>
        <strain evidence="16">yFS275 / FY16936</strain>
    </source>
</reference>
<feature type="compositionally biased region" description="Polar residues" evidence="13">
    <location>
        <begin position="255"/>
        <end position="268"/>
    </location>
</feature>
<dbReference type="eggNOG" id="KOG2993">
    <property type="taxonomic scope" value="Eukaryota"/>
</dbReference>
<dbReference type="STRING" id="402676.B6K582"/>
<dbReference type="RefSeq" id="XP_002174979.1">
    <property type="nucleotide sequence ID" value="XM_002174943.2"/>
</dbReference>
<dbReference type="VEuPathDB" id="FungiDB:SJAG_03851"/>
<evidence type="ECO:0000256" key="8">
    <source>
        <dbReference type="ARBA" id="ARBA00023055"/>
    </source>
</evidence>
<dbReference type="EMBL" id="KE651167">
    <property type="protein sequence ID" value="EEB08686.1"/>
    <property type="molecule type" value="Genomic_DNA"/>
</dbReference>
<keyword evidence="7" id="KW-0072">Autophagy</keyword>
<evidence type="ECO:0000256" key="12">
    <source>
        <dbReference type="ARBA" id="ARBA00024631"/>
    </source>
</evidence>
<comment type="similarity">
    <text evidence="3">Belongs to the ATG2 family.</text>
</comment>
<dbReference type="GO" id="GO:0000422">
    <property type="term" value="P:autophagy of mitochondrion"/>
    <property type="evidence" value="ECO:0000318"/>
    <property type="project" value="GO_Central"/>
</dbReference>
<evidence type="ECO:0000256" key="6">
    <source>
        <dbReference type="ARBA" id="ARBA00022824"/>
    </source>
</evidence>
<dbReference type="PANTHER" id="PTHR13190:SF1">
    <property type="entry name" value="AUTOPHAGY-RELATED 2, ISOFORM A"/>
    <property type="match status" value="1"/>
</dbReference>
<feature type="region of interest" description="Disordered" evidence="13">
    <location>
        <begin position="1588"/>
        <end position="1611"/>
    </location>
</feature>
<sequence length="1611" mass="179772">MKLLDWLFKPSSWLSSGALPNRLYSRLVAFTIQRFLGRFLKNEIKSDDLNVLLSRGMLVLNELALDAESINNLWKHPQLSVVSGGFKQMSIQMSASDLWNGKIRVSISQLHVQLQLHQSDFEGGSLYEDAMSESDFFESLLNAAKEASLEELSQTDSLNHDSGLDSQSSRSIASMLSEKLMNSICLNVTDIKLGIVLYSSDKHLVCSIESERFWLDSLDQSTATRKAGIGSVRLSLRMQDELDSDSAVGSPKASRVTTASNSPSGSTDSIATIDSFKTVIEEEDPVYKSATFQPPSDTPVLEATVCNIRGPIEIQFQLQNSSIVYTSLQIASVYVPLHPFVLWAFSCFHILSAQPKLSQKQNERSPELSLDVNISQIHIALYPSLISSFPAPVIQPLFHQFAFDLQASPAFLTGLYCIHVSNARMINDFIFDVSRVSLFFHDESILNMSGDNELFASGKLSLNSAIASVSASVSPFSLQLAAHDVFTMVAELQLFSDVTNSLFDLYNVAPSISSNDSNQASILSPSTDKSGCLTFSVTLNSVKLILTSDEFAPYVSACIDLSDFSIIFKREGTRQAFVLHTTEACFYWKSSSKQSITERPITLRRLLCETHRCSSYLPFNVRVVETQLDALEFVELEKPQFDIQRIANVVIESIDLKLSMKVIQAFSSLVSVISMSSSNSIEKRTDNALDSLLFKFRFGKLSCQFTCKDTYTVFPTFVKGKFGMTIASNEVVDCSATIDELSCNVTHHKSGQHHSVISHLKGLHSSKKQNVNLNLLFSSSTNEQLVLLVSCVSIDHYYSFPWIQAFLETYFEADPEKPFLQFPSFAHSIELKFENVLLGFNCPTTYSRLLALMESASMLIDPIADPTQISGLIEVHSVRGFLIDNIDKSPLPKSSGVSPTFTQDLCALFKALGYVQIAQFRGLNIKAMLKLRQGQPYITLDVNSCDAHVSVCADSFKTLNEFLASVNMNEPASSSNSDQNTFVVRHSVELMSAIDKDFFNSQDMLLKLEPDGLEAPSFALQFDDDFFGSNSEQKLSSSPSEDIELVSSNSASSTFSEVLFQSPVNSSADVNLPKSDLPNIMFDLTENYFRKDDQTVSQVLQASTNVDNPFTLTFHDINVTVDLHDGYDWSTTRKTLAESIYHYQTWSSKKSNVEKKGSHPKVVYGCLCIDRLHTIEEPSEASLREPIDTPIPEFLKKRAFTLHLGRSFEHKTKLQLSNVCGHFLSTANPEMPYDILLKLSDLCIYDNMPTSHWNKVLSYNRAFGPRNEKKPFVQLKVVRVKPVKELDSSELRMTVHVAPCKLRFDQDTLDQLIRFFLFQPTNSSASVERPLSHTDAPYLQQLVFSGVVLSFDYKPKRASPYVLQSHLYSQLSSLFTLQNSQVYLREVVGNGLLGFDQVGKLLLKLWLSDIRHNQLEDVLSGIVPVRTLLTVGGGVKDLFVVPVKGYQEGHFMTELGKGLLKFAKTTFREAVLVNAQLATKSHGVMHRLEKYLQFEEQTELVSPYMGQPESFVKGLREGFSGLKRQLATTKSTIEQLPSDLTQQRDVASVARRLSHNVPLAFVKPMAGATEIVSKALLGLSNTLDPSRKQELKDKYKSISRSSSSRNFDDTN</sequence>
<keyword evidence="6" id="KW-0256">Endoplasmic reticulum</keyword>
<organism evidence="14 16">
    <name type="scientific">Schizosaccharomyces japonicus (strain yFS275 / FY16936)</name>
    <name type="common">Fission yeast</name>
    <dbReference type="NCBI Taxonomy" id="402676"/>
    <lineage>
        <taxon>Eukaryota</taxon>
        <taxon>Fungi</taxon>
        <taxon>Dikarya</taxon>
        <taxon>Ascomycota</taxon>
        <taxon>Taphrinomycotina</taxon>
        <taxon>Schizosaccharomycetes</taxon>
        <taxon>Schizosaccharomycetales</taxon>
        <taxon>Schizosaccharomycetaceae</taxon>
        <taxon>Schizosaccharomyces</taxon>
    </lineage>
</organism>